<dbReference type="InterPro" id="IPR017853">
    <property type="entry name" value="GH"/>
</dbReference>
<keyword evidence="6" id="KW-1185">Reference proteome</keyword>
<dbReference type="AlphaFoldDB" id="Q5KE70"/>
<dbReference type="RefSeq" id="XP_024513201.1">
    <property type="nucleotide sequence ID" value="XM_024657528.1"/>
</dbReference>
<dbReference type="PANTHER" id="PTHR35273">
    <property type="entry name" value="ALPHA-1,4 POLYGALACTOSAMINIDASE, PUTATIVE (AFU_ORTHOLOGUE AFUA_3G07890)-RELATED"/>
    <property type="match status" value="1"/>
</dbReference>
<evidence type="ECO:0000313" key="5">
    <source>
        <dbReference type="EMBL" id="AAW44548.2"/>
    </source>
</evidence>
<dbReference type="STRING" id="214684.Q5KE70"/>
<comment type="catalytic activity">
    <reaction evidence="1">
        <text>Hydrolysis of terminal, non-reducing alpha-D-galactose residues in alpha-D-galactosides, including galactose oligosaccharides, galactomannans and galactolipids.</text>
        <dbReference type="EC" id="3.2.1.22"/>
    </reaction>
</comment>
<evidence type="ECO:0000313" key="6">
    <source>
        <dbReference type="Proteomes" id="UP000002149"/>
    </source>
</evidence>
<accession>Q5KE70</accession>
<dbReference type="InParanoid" id="Q5KE70"/>
<evidence type="ECO:0000259" key="4">
    <source>
        <dbReference type="Pfam" id="PF03537"/>
    </source>
</evidence>
<dbReference type="eggNOG" id="ENOG502RCTR">
    <property type="taxonomic scope" value="Eukaryota"/>
</dbReference>
<dbReference type="GeneID" id="3258842"/>
<dbReference type="EMBL" id="AE017347">
    <property type="protein sequence ID" value="AAW44548.2"/>
    <property type="molecule type" value="Genomic_DNA"/>
</dbReference>
<reference evidence="5 6" key="1">
    <citation type="journal article" date="2005" name="Science">
        <title>The genome of the basidiomycetous yeast and human pathogen Cryptococcus neoformans.</title>
        <authorList>
            <person name="Loftus B.J."/>
            <person name="Fung E."/>
            <person name="Roncaglia P."/>
            <person name="Rowley D."/>
            <person name="Amedeo P."/>
            <person name="Bruno D."/>
            <person name="Vamathevan J."/>
            <person name="Miranda M."/>
            <person name="Anderson I.J."/>
            <person name="Fraser J.A."/>
            <person name="Allen J.E."/>
            <person name="Bosdet I.E."/>
            <person name="Brent M.R."/>
            <person name="Chiu R."/>
            <person name="Doering T.L."/>
            <person name="Donlin M.J."/>
            <person name="D'Souza C.A."/>
            <person name="Fox D.S."/>
            <person name="Grinberg V."/>
            <person name="Fu J."/>
            <person name="Fukushima M."/>
            <person name="Haas B.J."/>
            <person name="Huang J.C."/>
            <person name="Janbon G."/>
            <person name="Jones S.J."/>
            <person name="Koo H.L."/>
            <person name="Krzywinski M.I."/>
            <person name="Kwon-Chung J.K."/>
            <person name="Lengeler K.B."/>
            <person name="Maiti R."/>
            <person name="Marra M.A."/>
            <person name="Marra R.E."/>
            <person name="Mathewson C.A."/>
            <person name="Mitchell T.G."/>
            <person name="Pertea M."/>
            <person name="Riggs F.R."/>
            <person name="Salzberg S.L."/>
            <person name="Schein J.E."/>
            <person name="Shvartsbeyn A."/>
            <person name="Shin H."/>
            <person name="Shumway M."/>
            <person name="Specht C.A."/>
            <person name="Suh B.B."/>
            <person name="Tenney A."/>
            <person name="Utterback T.R."/>
            <person name="Wickes B.L."/>
            <person name="Wortman J.R."/>
            <person name="Wye N.H."/>
            <person name="Kronstad J.W."/>
            <person name="Lodge J.K."/>
            <person name="Heitman J."/>
            <person name="Davis R.W."/>
            <person name="Fraser C.M."/>
            <person name="Hyman R.W."/>
        </authorList>
    </citation>
    <scope>NUCLEOTIDE SEQUENCE [LARGE SCALE GENOMIC DNA]</scope>
    <source>
        <strain evidence="6">JEC21 / ATCC MYA-565</strain>
    </source>
</reference>
<gene>
    <name evidence="5" type="ordered locus">CNG01530</name>
</gene>
<organism evidence="5 6">
    <name type="scientific">Cryptococcus deneoformans (strain JEC21 / ATCC MYA-565)</name>
    <name type="common">Cryptococcus neoformans var. neoformans serotype D</name>
    <dbReference type="NCBI Taxonomy" id="214684"/>
    <lineage>
        <taxon>Eukaryota</taxon>
        <taxon>Fungi</taxon>
        <taxon>Dikarya</taxon>
        <taxon>Basidiomycota</taxon>
        <taxon>Agaricomycotina</taxon>
        <taxon>Tremellomycetes</taxon>
        <taxon>Tremellales</taxon>
        <taxon>Cryptococcaceae</taxon>
        <taxon>Cryptococcus</taxon>
        <taxon>Cryptococcus neoformans species complex</taxon>
    </lineage>
</organism>
<dbReference type="OrthoDB" id="2108802at2759"/>
<dbReference type="RefSeq" id="XP_571855.1">
    <property type="nucleotide sequence ID" value="XM_571855.1"/>
</dbReference>
<keyword evidence="3" id="KW-0732">Signal</keyword>
<evidence type="ECO:0000256" key="3">
    <source>
        <dbReference type="SAM" id="SignalP"/>
    </source>
</evidence>
<dbReference type="GO" id="GO:0004557">
    <property type="term" value="F:alpha-galactosidase activity"/>
    <property type="evidence" value="ECO:0007669"/>
    <property type="project" value="UniProtKB-EC"/>
</dbReference>
<dbReference type="Pfam" id="PF03537">
    <property type="entry name" value="Glyco_hydro_114"/>
    <property type="match status" value="1"/>
</dbReference>
<feature type="signal peptide" evidence="3">
    <location>
        <begin position="1"/>
        <end position="34"/>
    </location>
</feature>
<dbReference type="VEuPathDB" id="FungiDB:CNG01530"/>
<dbReference type="PaxDb" id="214684-Q5KE70"/>
<evidence type="ECO:0000256" key="2">
    <source>
        <dbReference type="ARBA" id="ARBA00012755"/>
    </source>
</evidence>
<feature type="chain" id="PRO_5006744925" description="alpha-galactosidase" evidence="3">
    <location>
        <begin position="35"/>
        <end position="371"/>
    </location>
</feature>
<dbReference type="KEGG" id="cne:CNG01530"/>
<feature type="domain" description="Glycoside-hydrolase family GH114 TIM-barrel" evidence="4">
    <location>
        <begin position="131"/>
        <end position="339"/>
    </location>
</feature>
<dbReference type="Proteomes" id="UP000002149">
    <property type="component" value="Chromosome 7"/>
</dbReference>
<dbReference type="InterPro" id="IPR013785">
    <property type="entry name" value="Aldolase_TIM"/>
</dbReference>
<name>Q5KE70_CRYD1</name>
<dbReference type="EC" id="3.2.1.22" evidence="2"/>
<sequence length="371" mass="39343">MYLSNIHPSSQDMISISPSSWLLVISSLVAVTSAKPFPRNVPHGHCGSFTSSLTIVETSKDATSAEETVVTSLAIEAALASATSSSSASAATTSSISSVASSVSLSSTFVYELDAQSVTSPEITTDTGLIVNADVYIVDGEGTSEDTIAQYHADGKSVICYFSAGTWEPGRSDADDFDPACVCGTGGSFADNACSSDDNKLSDWDEWWLDIHSASCISKVESIMSARISSFVAKGCDGVDPDNVDSFANSDQLHGNTADDQVNYLLWLSSIARGQGLMIDLKNAGSLLVDDNGDATSYQSEIVEAFDFVVIESCHEYEECDIYDSFLAAGKPEIQIEYGDITTCPSLQDGQHLLVYSQNDLSSALITLECD</sequence>
<dbReference type="PANTHER" id="PTHR35273:SF2">
    <property type="entry name" value="ALPHA-GALACTOSIDASE"/>
    <property type="match status" value="1"/>
</dbReference>
<dbReference type="Gene3D" id="3.20.20.70">
    <property type="entry name" value="Aldolase class I"/>
    <property type="match status" value="1"/>
</dbReference>
<dbReference type="InterPro" id="IPR004352">
    <property type="entry name" value="GH114_TIM-barrel"/>
</dbReference>
<evidence type="ECO:0000256" key="1">
    <source>
        <dbReference type="ARBA" id="ARBA00001255"/>
    </source>
</evidence>
<proteinExistence type="predicted"/>
<dbReference type="HOGENOM" id="CLU_776159_0_0_1"/>
<dbReference type="SUPFAM" id="SSF51445">
    <property type="entry name" value="(Trans)glycosidases"/>
    <property type="match status" value="1"/>
</dbReference>
<protein>
    <recommendedName>
        <fullName evidence="2">alpha-galactosidase</fullName>
        <ecNumber evidence="2">3.2.1.22</ecNumber>
    </recommendedName>
</protein>